<reference evidence="1" key="1">
    <citation type="submission" date="2022-10" db="EMBL/GenBank/DDBJ databases">
        <title>Whole genome sequencing of three plant growth promoting bacteria isolated from Vachellia tortilis subsp. raddiana in Morocco.</title>
        <authorList>
            <person name="Hnini M."/>
            <person name="Zouagui R."/>
            <person name="Zouagui H."/>
            <person name="Chemao Elfihri M.-W."/>
            <person name="Ibrahimi A."/>
            <person name="Sbabou L."/>
            <person name="Aurag J."/>
        </authorList>
    </citation>
    <scope>NUCLEOTIDE SEQUENCE</scope>
    <source>
        <strain evidence="1">LMR678</strain>
    </source>
</reference>
<keyword evidence="2" id="KW-1185">Reference proteome</keyword>
<protein>
    <submittedName>
        <fullName evidence="1">Uncharacterized protein</fullName>
    </submittedName>
</protein>
<comment type="caution">
    <text evidence="1">The sequence shown here is derived from an EMBL/GenBank/DDBJ whole genome shotgun (WGS) entry which is preliminary data.</text>
</comment>
<name>A0ABT4KDC6_9HYPH</name>
<proteinExistence type="predicted"/>
<dbReference type="EMBL" id="JAPVOI010000004">
    <property type="protein sequence ID" value="MCZ4089371.1"/>
    <property type="molecule type" value="Genomic_DNA"/>
</dbReference>
<evidence type="ECO:0000313" key="1">
    <source>
        <dbReference type="EMBL" id="MCZ4089371.1"/>
    </source>
</evidence>
<dbReference type="Proteomes" id="UP001079430">
    <property type="component" value="Unassembled WGS sequence"/>
</dbReference>
<accession>A0ABT4KDC6</accession>
<organism evidence="1 2">
    <name type="scientific">Sinorhizobium psoraleae</name>
    <dbReference type="NCBI Taxonomy" id="520838"/>
    <lineage>
        <taxon>Bacteria</taxon>
        <taxon>Pseudomonadati</taxon>
        <taxon>Pseudomonadota</taxon>
        <taxon>Alphaproteobacteria</taxon>
        <taxon>Hyphomicrobiales</taxon>
        <taxon>Rhizobiaceae</taxon>
        <taxon>Sinorhizobium/Ensifer group</taxon>
        <taxon>Sinorhizobium</taxon>
    </lineage>
</organism>
<sequence>MTLDERVDKPEMVENRPEWIWYCESKSGVPVVTFGRWPKHPQQARYKLAEIQPTEHDHPTSGTFESDPQTLRNYCCQLLDMLENYGVEIDGEDNDLISHISKAVDPANAGERARP</sequence>
<evidence type="ECO:0000313" key="2">
    <source>
        <dbReference type="Proteomes" id="UP001079430"/>
    </source>
</evidence>
<dbReference type="RefSeq" id="WP_269275977.1">
    <property type="nucleotide sequence ID" value="NZ_JAPVOI010000004.1"/>
</dbReference>
<gene>
    <name evidence="1" type="ORF">O3W52_04640</name>
</gene>